<dbReference type="GO" id="GO:0005524">
    <property type="term" value="F:ATP binding"/>
    <property type="evidence" value="ECO:0007669"/>
    <property type="project" value="UniProtKB-KW"/>
</dbReference>
<dbReference type="PATRIC" id="fig|37916.4.peg.4803"/>
<proteinExistence type="predicted"/>
<dbReference type="GO" id="GO:0009035">
    <property type="term" value="F:type I site-specific deoxyribonuclease activity"/>
    <property type="evidence" value="ECO:0007669"/>
    <property type="project" value="UniProtKB-EC"/>
</dbReference>
<feature type="domain" description="Helicase ATP-binding" evidence="2">
    <location>
        <begin position="293"/>
        <end position="519"/>
    </location>
</feature>
<dbReference type="InterPro" id="IPR027417">
    <property type="entry name" value="P-loop_NTPase"/>
</dbReference>
<comment type="caution">
    <text evidence="3">The sequence shown here is derived from an EMBL/GenBank/DDBJ whole genome shotgun (WGS) entry which is preliminary data.</text>
</comment>
<dbReference type="EMBL" id="JYNL01000064">
    <property type="protein sequence ID" value="KMO69914.1"/>
    <property type="molecule type" value="Genomic_DNA"/>
</dbReference>
<feature type="region of interest" description="Disordered" evidence="1">
    <location>
        <begin position="892"/>
        <end position="923"/>
    </location>
</feature>
<dbReference type="AlphaFoldDB" id="A0A0J6VI17"/>
<dbReference type="Gene3D" id="3.90.1570.50">
    <property type="match status" value="1"/>
</dbReference>
<keyword evidence="4" id="KW-1185">Reference proteome</keyword>
<organism evidence="3 4">
    <name type="scientific">Mycolicibacterium chlorophenolicum</name>
    <dbReference type="NCBI Taxonomy" id="37916"/>
    <lineage>
        <taxon>Bacteria</taxon>
        <taxon>Bacillati</taxon>
        <taxon>Actinomycetota</taxon>
        <taxon>Actinomycetes</taxon>
        <taxon>Mycobacteriales</taxon>
        <taxon>Mycobacteriaceae</taxon>
        <taxon>Mycolicibacterium</taxon>
    </lineage>
</organism>
<name>A0A0J6VI17_9MYCO</name>
<dbReference type="InterPro" id="IPR055180">
    <property type="entry name" value="HsdR_RecA-like_helicase_dom_2"/>
</dbReference>
<dbReference type="SUPFAM" id="SSF52540">
    <property type="entry name" value="P-loop containing nucleoside triphosphate hydrolases"/>
    <property type="match status" value="1"/>
</dbReference>
<dbReference type="PANTHER" id="PTHR42927">
    <property type="entry name" value="HELICASE SUPERFAMILY 1 AND 2 DOMAIN-CONTAINING PROTEIN"/>
    <property type="match status" value="1"/>
</dbReference>
<dbReference type="Pfam" id="PF04313">
    <property type="entry name" value="HSDR_N"/>
    <property type="match status" value="1"/>
</dbReference>
<dbReference type="RefSeq" id="WP_048472063.1">
    <property type="nucleotide sequence ID" value="NZ_JYNL01000064.1"/>
</dbReference>
<dbReference type="GO" id="GO:0003677">
    <property type="term" value="F:DNA binding"/>
    <property type="evidence" value="ECO:0007669"/>
    <property type="project" value="UniProtKB-KW"/>
</dbReference>
<dbReference type="InterPro" id="IPR040980">
    <property type="entry name" value="SWI2_SNF2"/>
</dbReference>
<sequence>MGDAQLMESEFERNLCAELSERGWLYEHEGRPMGWDIGLAMVPADVLYWLASQYPDEYEKAVPADLADEPKTAAERKLLQHITKELAKQTKMDTTTGHPVGGLLGVLRKGFSYAQVGRPAAKFGPMMEFPPANPNLTEVVEAADAVRLRVLRQVRFDTATNETIDVVLTANGLPVVTMELKTDNTQTVNHAIRQYKEDRRPGKNRALLAPGRALVHFAVSNDLVYMTTKLEGENTVFLPFNQGNEGHEGNPPSGTGSSTNYLWREILARPTFMRILKDFALFEPNKSGKKDGRLVFPRFHQLRAVERVVGDIEANGPGKRYLIWHSAGSGKTKTIAWLSHRLIRHMGSDSKSTFDSVIVVTDRNVLDENVRHDMNLVQSSKGLVVNVGEKSGAKSPQLKRALLEGDHIITCTLQTFPEVMELIEDTNELRGRRWAVVADEAHSSQSGSAAKKLKELLVDVDLDPEQEETSADDLLLAKDSAIAASSNITFVALTATPKAKTLRLFGTERDGRWEAFDTYTMAQAIEEGFILDVLTNYSTYDMFLRVKNAVEDERQIRVNTGEAVTNIVRFARLHPTAIAQKVRVVIEHFRRNVMGMLGGEARAMVVTSSRIEALSWSKKMNAYLDEQGYTDMKTLVAFSGSLTDDDTGESVTEVSLNNRSDVARAFREEDENRVLIVANKFQTGFDEPRLMAMYVDKKLTGVATVQTLSRLNRTYPGKTAPMVVDFRNSPASIQNDFKLYYSDAHIEGDVDPNALYTIGERLDTSDMYSHEEMDAVADAFLAESGGEAIADVLGPIKNRWNGQMRQAVLSKDKAKRDELGQFRADVISYRNAWQFLSQIVDYQDPELHRRAILATLLARNLHADGEDYDDSYLEGVQLSGVKLVPAAIGEDHSLSEGSSEGIKLPSFDGKHKGGAGTPQRGPLDEAIDKVNEMFRAKGVDVSPESVSGFITTFWGFLDANEEAVAMAKNNTVAQLKASEGFSGAVGLAVLKTVSEAQEIQSYMTDPAFLQAITDIAADTIHTQYRRPLDVLDHPDQAEDAQSARMALGALASLEEGWVDGDTGEGISTEVISRGAQVIDVMEDLGNVTGSVFPTEQGGVRFYWPLAENQLTIEVEPSGALYIHTADVAAGTFQDEAVPKDADLTQRLVTWLVEEGGDHG</sequence>
<dbReference type="InterPro" id="IPR014001">
    <property type="entry name" value="Helicase_ATP-bd"/>
</dbReference>
<dbReference type="GO" id="GO:0009307">
    <property type="term" value="P:DNA restriction-modification system"/>
    <property type="evidence" value="ECO:0007669"/>
    <property type="project" value="UniProtKB-KW"/>
</dbReference>
<dbReference type="Gene3D" id="3.40.50.300">
    <property type="entry name" value="P-loop containing nucleotide triphosphate hydrolases"/>
    <property type="match status" value="2"/>
</dbReference>
<reference evidence="3 4" key="1">
    <citation type="journal article" date="2015" name="Genome Biol. Evol.">
        <title>Characterization of Three Mycobacterium spp. with Potential Use in Bioremediation by Genome Sequencing and Comparative Genomics.</title>
        <authorList>
            <person name="Das S."/>
            <person name="Pettersson B.M."/>
            <person name="Behra P.R."/>
            <person name="Ramesh M."/>
            <person name="Dasgupta S."/>
            <person name="Bhattacharya A."/>
            <person name="Kirsebom L.A."/>
        </authorList>
    </citation>
    <scope>NUCLEOTIDE SEQUENCE [LARGE SCALE GENOMIC DNA]</scope>
    <source>
        <strain evidence="3 4">DSM 43826</strain>
    </source>
</reference>
<dbReference type="Pfam" id="PF18766">
    <property type="entry name" value="SWI2_SNF2"/>
    <property type="match status" value="1"/>
</dbReference>
<evidence type="ECO:0000313" key="4">
    <source>
        <dbReference type="Proteomes" id="UP000036513"/>
    </source>
</evidence>
<dbReference type="SMART" id="SM00487">
    <property type="entry name" value="DEXDc"/>
    <property type="match status" value="1"/>
</dbReference>
<dbReference type="EC" id="3.1.21.3" evidence="3"/>
<evidence type="ECO:0000259" key="2">
    <source>
        <dbReference type="SMART" id="SM00487"/>
    </source>
</evidence>
<evidence type="ECO:0000313" key="3">
    <source>
        <dbReference type="EMBL" id="KMO69914.1"/>
    </source>
</evidence>
<accession>A0A0J6VI17</accession>
<dbReference type="PANTHER" id="PTHR42927:SF1">
    <property type="entry name" value="HELICASE SUPERFAMILY 1 AND 2 DOMAIN-CONTAINING PROTEIN"/>
    <property type="match status" value="1"/>
</dbReference>
<dbReference type="Pfam" id="PF22679">
    <property type="entry name" value="T1R_D3-like"/>
    <property type="match status" value="1"/>
</dbReference>
<dbReference type="STRING" id="37916.MCHLDSM_04797"/>
<keyword evidence="3" id="KW-0378">Hydrolase</keyword>
<evidence type="ECO:0000256" key="1">
    <source>
        <dbReference type="SAM" id="MobiDB-lite"/>
    </source>
</evidence>
<dbReference type="InterPro" id="IPR007409">
    <property type="entry name" value="Restrct_endonuc_type1_HsdR_N"/>
</dbReference>
<dbReference type="Proteomes" id="UP000036513">
    <property type="component" value="Unassembled WGS sequence"/>
</dbReference>
<gene>
    <name evidence="3" type="primary">hsdR</name>
    <name evidence="3" type="ORF">MCHLDSM_04797</name>
</gene>
<protein>
    <submittedName>
        <fullName evidence="3">Type I restriction enzyme EcoR124II R protein</fullName>
        <ecNumber evidence="3">3.1.21.3</ecNumber>
    </submittedName>
</protein>